<evidence type="ECO:0000313" key="1">
    <source>
        <dbReference type="EMBL" id="MET3755872.1"/>
    </source>
</evidence>
<name>A0ABV2MHC8_9HYPH</name>
<organism evidence="1 2">
    <name type="scientific">Rhizobium binae</name>
    <dbReference type="NCBI Taxonomy" id="1138190"/>
    <lineage>
        <taxon>Bacteria</taxon>
        <taxon>Pseudomonadati</taxon>
        <taxon>Pseudomonadota</taxon>
        <taxon>Alphaproteobacteria</taxon>
        <taxon>Hyphomicrobiales</taxon>
        <taxon>Rhizobiaceae</taxon>
        <taxon>Rhizobium/Agrobacterium group</taxon>
        <taxon>Rhizobium</taxon>
    </lineage>
</organism>
<dbReference type="EMBL" id="JBEPMY010000008">
    <property type="protein sequence ID" value="MET3755872.1"/>
    <property type="molecule type" value="Genomic_DNA"/>
</dbReference>
<comment type="caution">
    <text evidence="1">The sequence shown here is derived from an EMBL/GenBank/DDBJ whole genome shotgun (WGS) entry which is preliminary data.</text>
</comment>
<evidence type="ECO:0000313" key="2">
    <source>
        <dbReference type="Proteomes" id="UP001549077"/>
    </source>
</evidence>
<accession>A0ABV2MHC8</accession>
<dbReference type="GeneID" id="91150010"/>
<protein>
    <submittedName>
        <fullName evidence="1">Uncharacterized protein</fullName>
    </submittedName>
</protein>
<dbReference type="Proteomes" id="UP001549077">
    <property type="component" value="Unassembled WGS sequence"/>
</dbReference>
<proteinExistence type="predicted"/>
<sequence length="99" mass="10801">MSEVLSRTAEALLAGAGNCEGASSGVDFRLERKSNDEWEIVAVSPRARAWVHEELCCPFAQTFNNIIRADALSANSFVKDAHEKGLRTEFVGQGGKDLF</sequence>
<keyword evidence="2" id="KW-1185">Reference proteome</keyword>
<reference evidence="1 2" key="1">
    <citation type="submission" date="2024-06" db="EMBL/GenBank/DDBJ databases">
        <title>Genomic Encyclopedia of Type Strains, Phase IV (KMG-IV): sequencing the most valuable type-strain genomes for metagenomic binning, comparative biology and taxonomic classification.</title>
        <authorList>
            <person name="Goeker M."/>
        </authorList>
    </citation>
    <scope>NUCLEOTIDE SEQUENCE [LARGE SCALE GENOMIC DNA]</scope>
    <source>
        <strain evidence="1 2">DSM 29288</strain>
    </source>
</reference>
<dbReference type="RefSeq" id="WP_168296156.1">
    <property type="nucleotide sequence ID" value="NZ_CP071604.1"/>
</dbReference>
<gene>
    <name evidence="1" type="ORF">ABID08_003243</name>
</gene>